<dbReference type="FunFam" id="3.80.10.10:FF:000190">
    <property type="entry name" value="Receptor-like kinase TMK4"/>
    <property type="match status" value="1"/>
</dbReference>
<evidence type="ECO:0000256" key="2">
    <source>
        <dbReference type="ARBA" id="ARBA00008684"/>
    </source>
</evidence>
<protein>
    <submittedName>
        <fullName evidence="23">Receptor protein kinase TMK1</fullName>
    </submittedName>
</protein>
<evidence type="ECO:0000256" key="1">
    <source>
        <dbReference type="ARBA" id="ARBA00004162"/>
    </source>
</evidence>
<dbReference type="Pfam" id="PF00560">
    <property type="entry name" value="LRR_1"/>
    <property type="match status" value="2"/>
</dbReference>
<keyword evidence="14 20" id="KW-0472">Membrane</keyword>
<evidence type="ECO:0000256" key="19">
    <source>
        <dbReference type="SAM" id="MobiDB-lite"/>
    </source>
</evidence>
<accession>A0AAV9A5E1</accession>
<evidence type="ECO:0000256" key="7">
    <source>
        <dbReference type="ARBA" id="ARBA00022692"/>
    </source>
</evidence>
<feature type="binding site" evidence="18">
    <location>
        <position position="589"/>
    </location>
    <ligand>
        <name>ATP</name>
        <dbReference type="ChEBI" id="CHEBI:30616"/>
    </ligand>
</feature>
<evidence type="ECO:0000256" key="14">
    <source>
        <dbReference type="ARBA" id="ARBA00023136"/>
    </source>
</evidence>
<feature type="compositionally biased region" description="Gly residues" evidence="19">
    <location>
        <begin position="445"/>
        <end position="459"/>
    </location>
</feature>
<keyword evidence="9" id="KW-0677">Repeat</keyword>
<dbReference type="SMART" id="SM00220">
    <property type="entry name" value="S_TKc"/>
    <property type="match status" value="1"/>
</dbReference>
<dbReference type="FunFam" id="3.30.200.20:FF:000039">
    <property type="entry name" value="receptor-like protein kinase FERONIA"/>
    <property type="match status" value="1"/>
</dbReference>
<dbReference type="Gene3D" id="3.30.200.20">
    <property type="entry name" value="Phosphorylase Kinase, domain 1"/>
    <property type="match status" value="1"/>
</dbReference>
<dbReference type="Pfam" id="PF08263">
    <property type="entry name" value="LRRNT_2"/>
    <property type="match status" value="2"/>
</dbReference>
<dbReference type="InterPro" id="IPR017441">
    <property type="entry name" value="Protein_kinase_ATP_BS"/>
</dbReference>
<keyword evidence="10 18" id="KW-0547">Nucleotide-binding</keyword>
<evidence type="ECO:0000256" key="15">
    <source>
        <dbReference type="ARBA" id="ARBA00023157"/>
    </source>
</evidence>
<dbReference type="InterPro" id="IPR001611">
    <property type="entry name" value="Leu-rich_rpt"/>
</dbReference>
<keyword evidence="24" id="KW-1185">Reference proteome</keyword>
<dbReference type="InterPro" id="IPR011009">
    <property type="entry name" value="Kinase-like_dom_sf"/>
</dbReference>
<dbReference type="GO" id="GO:0005524">
    <property type="term" value="F:ATP binding"/>
    <property type="evidence" value="ECO:0007669"/>
    <property type="project" value="UniProtKB-UniRule"/>
</dbReference>
<feature type="domain" description="Protein kinase" evidence="22">
    <location>
        <begin position="561"/>
        <end position="842"/>
    </location>
</feature>
<dbReference type="FunFam" id="3.80.10.10:FF:000129">
    <property type="entry name" value="Leucine-rich repeat receptor-like kinase"/>
    <property type="match status" value="1"/>
</dbReference>
<keyword evidence="5" id="KW-0433">Leucine-rich repeat</keyword>
<reference evidence="23" key="2">
    <citation type="submission" date="2023-06" db="EMBL/GenBank/DDBJ databases">
        <authorList>
            <person name="Ma L."/>
            <person name="Liu K.-W."/>
            <person name="Li Z."/>
            <person name="Hsiao Y.-Y."/>
            <person name="Qi Y."/>
            <person name="Fu T."/>
            <person name="Tang G."/>
            <person name="Zhang D."/>
            <person name="Sun W.-H."/>
            <person name="Liu D.-K."/>
            <person name="Li Y."/>
            <person name="Chen G.-Z."/>
            <person name="Liu X.-D."/>
            <person name="Liao X.-Y."/>
            <person name="Jiang Y.-T."/>
            <person name="Yu X."/>
            <person name="Hao Y."/>
            <person name="Huang J."/>
            <person name="Zhao X.-W."/>
            <person name="Ke S."/>
            <person name="Chen Y.-Y."/>
            <person name="Wu W.-L."/>
            <person name="Hsu J.-L."/>
            <person name="Lin Y.-F."/>
            <person name="Huang M.-D."/>
            <person name="Li C.-Y."/>
            <person name="Huang L."/>
            <person name="Wang Z.-W."/>
            <person name="Zhao X."/>
            <person name="Zhong W.-Y."/>
            <person name="Peng D.-H."/>
            <person name="Ahmad S."/>
            <person name="Lan S."/>
            <person name="Zhang J.-S."/>
            <person name="Tsai W.-C."/>
            <person name="Van De Peer Y."/>
            <person name="Liu Z.-J."/>
        </authorList>
    </citation>
    <scope>NUCLEOTIDE SEQUENCE</scope>
    <source>
        <strain evidence="23">SCP</strain>
        <tissue evidence="23">Leaves</tissue>
    </source>
</reference>
<keyword evidence="12 18" id="KW-0067">ATP-binding</keyword>
<dbReference type="PROSITE" id="PS00107">
    <property type="entry name" value="PROTEIN_KINASE_ATP"/>
    <property type="match status" value="1"/>
</dbReference>
<evidence type="ECO:0000256" key="11">
    <source>
        <dbReference type="ARBA" id="ARBA00022777"/>
    </source>
</evidence>
<dbReference type="FunFam" id="1.10.510.10:FF:000468">
    <property type="entry name" value="PTI1-like tyrosine-protein kinase 3"/>
    <property type="match status" value="1"/>
</dbReference>
<keyword evidence="7 20" id="KW-0812">Transmembrane</keyword>
<dbReference type="InterPro" id="IPR001245">
    <property type="entry name" value="Ser-Thr/Tyr_kinase_cat_dom"/>
</dbReference>
<dbReference type="InterPro" id="IPR008271">
    <property type="entry name" value="Ser/Thr_kinase_AS"/>
</dbReference>
<comment type="subcellular location">
    <subcellularLocation>
        <location evidence="1">Cell membrane</location>
        <topology evidence="1">Single-pass membrane protein</topology>
    </subcellularLocation>
</comment>
<dbReference type="InterPro" id="IPR000719">
    <property type="entry name" value="Prot_kinase_dom"/>
</dbReference>
<evidence type="ECO:0000256" key="5">
    <source>
        <dbReference type="ARBA" id="ARBA00022614"/>
    </source>
</evidence>
<evidence type="ECO:0000256" key="21">
    <source>
        <dbReference type="SAM" id="SignalP"/>
    </source>
</evidence>
<evidence type="ECO:0000256" key="10">
    <source>
        <dbReference type="ARBA" id="ARBA00022741"/>
    </source>
</evidence>
<keyword evidence="16 23" id="KW-0675">Receptor</keyword>
<keyword evidence="3" id="KW-1003">Cell membrane</keyword>
<dbReference type="CDD" id="cd14066">
    <property type="entry name" value="STKc_IRAK"/>
    <property type="match status" value="1"/>
</dbReference>
<dbReference type="PROSITE" id="PS51450">
    <property type="entry name" value="LRR"/>
    <property type="match status" value="1"/>
</dbReference>
<evidence type="ECO:0000256" key="20">
    <source>
        <dbReference type="SAM" id="Phobius"/>
    </source>
</evidence>
<keyword evidence="17" id="KW-0325">Glycoprotein</keyword>
<evidence type="ECO:0000256" key="17">
    <source>
        <dbReference type="ARBA" id="ARBA00023180"/>
    </source>
</evidence>
<evidence type="ECO:0000256" key="4">
    <source>
        <dbReference type="ARBA" id="ARBA00022527"/>
    </source>
</evidence>
<evidence type="ECO:0000256" key="6">
    <source>
        <dbReference type="ARBA" id="ARBA00022679"/>
    </source>
</evidence>
<proteinExistence type="inferred from homology"/>
<feature type="chain" id="PRO_5043810028" evidence="21">
    <location>
        <begin position="25"/>
        <end position="912"/>
    </location>
</feature>
<feature type="transmembrane region" description="Helical" evidence="20">
    <location>
        <begin position="477"/>
        <end position="499"/>
    </location>
</feature>
<dbReference type="EMBL" id="JAUJYN010000012">
    <property type="protein sequence ID" value="KAK1259402.1"/>
    <property type="molecule type" value="Genomic_DNA"/>
</dbReference>
<dbReference type="Pfam" id="PF13855">
    <property type="entry name" value="LRR_8"/>
    <property type="match status" value="1"/>
</dbReference>
<keyword evidence="15" id="KW-1015">Disulfide bond</keyword>
<evidence type="ECO:0000256" key="9">
    <source>
        <dbReference type="ARBA" id="ARBA00022737"/>
    </source>
</evidence>
<sequence length="912" mass="97827">MAAFHHPLLLTFLLLLMIPTTISAADLPPSESAAMTKLSSSLSPPNWSGPDPCDWKGVSCSGGHVASITLSGLNIKGILPPDLDSLTSLTSLSLQDNLLSGDLPPLPSLSSLSSVFLDNNLFSRIPATFFSGLSGLQTFSIEDNPSLAPWEFPDLSGSGSLVSFKAMNSSMVGAIPDVFASVPGLQLLRLSYNNLLGSLPPSFAGSGIKYLYLNSLSLSGGIDVLASMTNLVAVSFQANQFTGPVPDLSNLTSLETLNLRDNQLTGVLPPLLFKIPALKNASFVNNVFQGPFPVIPEGVKVELSNGSFCLPTPGDCDPRVDVLLEVAAGFGYPMSLARAWTGNDPCKPVTWQFLTCNANGAITVLSLASQHLTGFISPAIANLTALKTVILSSNNLTGLIPDSMTGLPQLQMLDVSNNNITGFMPSFRLGVTVKVTGNPLFGKAPGSGGGGGGGSGSGSSGPSPGESNSKNSQSKNVIGGIVGGVIGVVILVGGSYCFWLKYRNDDKKPNHKKFGRVQTVSPQNEMVKIGINNLAGPEIPGITTEGPFISIDKLRKATGNFNEENELGRGGFGIVYKGVLENGTEVAVKRMESNGMGMKGMNEFKAEIEVLNKVRHRHLVSVIGYCIDGNEKLLVYELMHNGTLGQHLFEWQARGEEPLSWKRRLIIALDVARGVEYLHSLAQSSFIHRDLKPSNILLGKDWRAKVSDFGLVKSAPSGNHSLETRLAGTFGYLAPEYATTGKVTTKVDVYAYGVILMELIIGRKALDDSLPVEEAHLVSWFRRAFSHKDSSFSKYIDPTLQLNEDEKKCAIIVAELATHCTVREPYQRPEMGHAVNVLSSLVEQWKPASPSEDDDDLGMQSNLNLAQVVQEWERDEGTSTMNYGLFRNNESNQTTQSDIFPVQTTGAIVPPR</sequence>
<dbReference type="InterPro" id="IPR013210">
    <property type="entry name" value="LRR_N_plant-typ"/>
</dbReference>
<evidence type="ECO:0000256" key="16">
    <source>
        <dbReference type="ARBA" id="ARBA00023170"/>
    </source>
</evidence>
<dbReference type="InterPro" id="IPR032675">
    <property type="entry name" value="LRR_dom_sf"/>
</dbReference>
<dbReference type="PROSITE" id="PS50011">
    <property type="entry name" value="PROTEIN_KINASE_DOM"/>
    <property type="match status" value="1"/>
</dbReference>
<dbReference type="SUPFAM" id="SSF56112">
    <property type="entry name" value="Protein kinase-like (PK-like)"/>
    <property type="match status" value="1"/>
</dbReference>
<comment type="similarity">
    <text evidence="2">Belongs to the protein kinase superfamily. Ser/Thr protein kinase family.</text>
</comment>
<keyword evidence="11 23" id="KW-0418">Kinase</keyword>
<comment type="caution">
    <text evidence="23">The sequence shown here is derived from an EMBL/GenBank/DDBJ whole genome shotgun (WGS) entry which is preliminary data.</text>
</comment>
<dbReference type="SMART" id="SM00369">
    <property type="entry name" value="LRR_TYP"/>
    <property type="match status" value="5"/>
</dbReference>
<gene>
    <name evidence="23" type="ORF">QJS04_geneDACA017979</name>
</gene>
<dbReference type="Proteomes" id="UP001179952">
    <property type="component" value="Unassembled WGS sequence"/>
</dbReference>
<dbReference type="PANTHER" id="PTHR47986:SF34">
    <property type="entry name" value="RECEPTOR-LIKE KINASE TMK2"/>
    <property type="match status" value="1"/>
</dbReference>
<reference evidence="23" key="1">
    <citation type="journal article" date="2023" name="Nat. Commun.">
        <title>Diploid and tetraploid genomes of Acorus and the evolution of monocots.</title>
        <authorList>
            <person name="Ma L."/>
            <person name="Liu K.W."/>
            <person name="Li Z."/>
            <person name="Hsiao Y.Y."/>
            <person name="Qi Y."/>
            <person name="Fu T."/>
            <person name="Tang G.D."/>
            <person name="Zhang D."/>
            <person name="Sun W.H."/>
            <person name="Liu D.K."/>
            <person name="Li Y."/>
            <person name="Chen G.Z."/>
            <person name="Liu X.D."/>
            <person name="Liao X.Y."/>
            <person name="Jiang Y.T."/>
            <person name="Yu X."/>
            <person name="Hao Y."/>
            <person name="Huang J."/>
            <person name="Zhao X.W."/>
            <person name="Ke S."/>
            <person name="Chen Y.Y."/>
            <person name="Wu W.L."/>
            <person name="Hsu J.L."/>
            <person name="Lin Y.F."/>
            <person name="Huang M.D."/>
            <person name="Li C.Y."/>
            <person name="Huang L."/>
            <person name="Wang Z.W."/>
            <person name="Zhao X."/>
            <person name="Zhong W.Y."/>
            <person name="Peng D.H."/>
            <person name="Ahmad S."/>
            <person name="Lan S."/>
            <person name="Zhang J.S."/>
            <person name="Tsai W.C."/>
            <person name="Van de Peer Y."/>
            <person name="Liu Z.J."/>
        </authorList>
    </citation>
    <scope>NUCLEOTIDE SEQUENCE</scope>
    <source>
        <strain evidence="23">SCP</strain>
    </source>
</reference>
<keyword evidence="6" id="KW-0808">Transferase</keyword>
<evidence type="ECO:0000256" key="13">
    <source>
        <dbReference type="ARBA" id="ARBA00022989"/>
    </source>
</evidence>
<dbReference type="InterPro" id="IPR052422">
    <property type="entry name" value="Auxin_Ser/Thr_Kinase"/>
</dbReference>
<evidence type="ECO:0000256" key="8">
    <source>
        <dbReference type="ARBA" id="ARBA00022729"/>
    </source>
</evidence>
<evidence type="ECO:0000256" key="3">
    <source>
        <dbReference type="ARBA" id="ARBA00022475"/>
    </source>
</evidence>
<keyword evidence="13 20" id="KW-1133">Transmembrane helix</keyword>
<evidence type="ECO:0000313" key="23">
    <source>
        <dbReference type="EMBL" id="KAK1259402.1"/>
    </source>
</evidence>
<dbReference type="Gene3D" id="1.10.510.10">
    <property type="entry name" value="Transferase(Phosphotransferase) domain 1"/>
    <property type="match status" value="1"/>
</dbReference>
<evidence type="ECO:0000256" key="12">
    <source>
        <dbReference type="ARBA" id="ARBA00022840"/>
    </source>
</evidence>
<dbReference type="InterPro" id="IPR003591">
    <property type="entry name" value="Leu-rich_rpt_typical-subtyp"/>
</dbReference>
<evidence type="ECO:0000256" key="18">
    <source>
        <dbReference type="PROSITE-ProRule" id="PRU10141"/>
    </source>
</evidence>
<dbReference type="PROSITE" id="PS00108">
    <property type="entry name" value="PROTEIN_KINASE_ST"/>
    <property type="match status" value="1"/>
</dbReference>
<feature type="region of interest" description="Disordered" evidence="19">
    <location>
        <begin position="442"/>
        <end position="472"/>
    </location>
</feature>
<keyword evidence="4" id="KW-0723">Serine/threonine-protein kinase</keyword>
<organism evidence="23 24">
    <name type="scientific">Acorus gramineus</name>
    <name type="common">Dwarf sweet flag</name>
    <dbReference type="NCBI Taxonomy" id="55184"/>
    <lineage>
        <taxon>Eukaryota</taxon>
        <taxon>Viridiplantae</taxon>
        <taxon>Streptophyta</taxon>
        <taxon>Embryophyta</taxon>
        <taxon>Tracheophyta</taxon>
        <taxon>Spermatophyta</taxon>
        <taxon>Magnoliopsida</taxon>
        <taxon>Liliopsida</taxon>
        <taxon>Acoraceae</taxon>
        <taxon>Acorus</taxon>
    </lineage>
</organism>
<name>A0AAV9A5E1_ACOGR</name>
<evidence type="ECO:0000313" key="24">
    <source>
        <dbReference type="Proteomes" id="UP001179952"/>
    </source>
</evidence>
<dbReference type="Gene3D" id="3.80.10.10">
    <property type="entry name" value="Ribonuclease Inhibitor"/>
    <property type="match status" value="2"/>
</dbReference>
<dbReference type="SUPFAM" id="SSF52058">
    <property type="entry name" value="L domain-like"/>
    <property type="match status" value="1"/>
</dbReference>
<dbReference type="PANTHER" id="PTHR47986">
    <property type="entry name" value="OSJNBA0070M12.3 PROTEIN"/>
    <property type="match status" value="1"/>
</dbReference>
<dbReference type="AlphaFoldDB" id="A0AAV9A5E1"/>
<feature type="signal peptide" evidence="21">
    <location>
        <begin position="1"/>
        <end position="24"/>
    </location>
</feature>
<evidence type="ECO:0000259" key="22">
    <source>
        <dbReference type="PROSITE" id="PS50011"/>
    </source>
</evidence>
<dbReference type="Pfam" id="PF07714">
    <property type="entry name" value="PK_Tyr_Ser-Thr"/>
    <property type="match status" value="1"/>
</dbReference>
<dbReference type="GO" id="GO:0005886">
    <property type="term" value="C:plasma membrane"/>
    <property type="evidence" value="ECO:0007669"/>
    <property type="project" value="UniProtKB-SubCell"/>
</dbReference>
<dbReference type="GO" id="GO:0004674">
    <property type="term" value="F:protein serine/threonine kinase activity"/>
    <property type="evidence" value="ECO:0007669"/>
    <property type="project" value="UniProtKB-KW"/>
</dbReference>
<keyword evidence="8 21" id="KW-0732">Signal</keyword>